<feature type="transmembrane region" description="Helical" evidence="1">
    <location>
        <begin position="190"/>
        <end position="209"/>
    </location>
</feature>
<keyword evidence="1" id="KW-0812">Transmembrane</keyword>
<dbReference type="AlphaFoldDB" id="A0A6G7VP23"/>
<accession>A0A6G7VP23</accession>
<name>A0A6G7VP23_9RHOB</name>
<protein>
    <recommendedName>
        <fullName evidence="4">Ceramidase</fullName>
    </recommendedName>
</protein>
<sequence length="218" mass="23703">MDWSAQIDNYCERTDFSFWSEPANAVTNAAFLIAAVVVWRMVRDRADPGARLLLVILTAIGVGSFMFHTFATRWASAADVFPILLFILVYLWLATVRMLDLPQWAGFVAVALFLPFSAVIASGIAAVTGGLNGSEGYIPTALLIAGYGLWLLPGKPRTGRGLLIGAAVLAVSLIVRSLDPAICAVVPLGVHWLWHVLNGIMLGWMILVLDRHDRSQPC</sequence>
<gene>
    <name evidence="2" type="ORF">G8E03_13470</name>
</gene>
<organism evidence="2 3">
    <name type="scientific">Pontivivens nitratireducens</name>
    <dbReference type="NCBI Taxonomy" id="2758038"/>
    <lineage>
        <taxon>Bacteria</taxon>
        <taxon>Pseudomonadati</taxon>
        <taxon>Pseudomonadota</taxon>
        <taxon>Alphaproteobacteria</taxon>
        <taxon>Rhodobacterales</taxon>
        <taxon>Paracoccaceae</taxon>
        <taxon>Pontivivens</taxon>
    </lineage>
</organism>
<dbReference type="Proteomes" id="UP000500791">
    <property type="component" value="Chromosome"/>
</dbReference>
<reference evidence="2 3" key="1">
    <citation type="submission" date="2020-03" db="EMBL/GenBank/DDBJ databases">
        <title>Complete genome sequence of Monaibacterium sp. ALG8 with diverse plasmids.</title>
        <authorList>
            <person name="Sun C."/>
        </authorList>
    </citation>
    <scope>NUCLEOTIDE SEQUENCE [LARGE SCALE GENOMIC DNA]</scope>
    <source>
        <strain evidence="2 3">ALG8</strain>
    </source>
</reference>
<keyword evidence="1" id="KW-0472">Membrane</keyword>
<evidence type="ECO:0000313" key="3">
    <source>
        <dbReference type="Proteomes" id="UP000500791"/>
    </source>
</evidence>
<keyword evidence="3" id="KW-1185">Reference proteome</keyword>
<evidence type="ECO:0000313" key="2">
    <source>
        <dbReference type="EMBL" id="QIK41670.1"/>
    </source>
</evidence>
<evidence type="ECO:0000256" key="1">
    <source>
        <dbReference type="SAM" id="Phobius"/>
    </source>
</evidence>
<evidence type="ECO:0008006" key="4">
    <source>
        <dbReference type="Google" id="ProtNLM"/>
    </source>
</evidence>
<keyword evidence="1" id="KW-1133">Transmembrane helix</keyword>
<proteinExistence type="predicted"/>
<feature type="transmembrane region" description="Helical" evidence="1">
    <location>
        <begin position="105"/>
        <end position="131"/>
    </location>
</feature>
<dbReference type="RefSeq" id="WP_166192896.1">
    <property type="nucleotide sequence ID" value="NZ_CP049811.1"/>
</dbReference>
<feature type="transmembrane region" description="Helical" evidence="1">
    <location>
        <begin position="49"/>
        <end position="68"/>
    </location>
</feature>
<feature type="transmembrane region" description="Helical" evidence="1">
    <location>
        <begin position="74"/>
        <end position="93"/>
    </location>
</feature>
<dbReference type="KEGG" id="mon:G8E03_13470"/>
<feature type="transmembrane region" description="Helical" evidence="1">
    <location>
        <begin position="25"/>
        <end position="42"/>
    </location>
</feature>
<dbReference type="EMBL" id="CP049811">
    <property type="protein sequence ID" value="QIK41670.1"/>
    <property type="molecule type" value="Genomic_DNA"/>
</dbReference>
<feature type="transmembrane region" description="Helical" evidence="1">
    <location>
        <begin position="161"/>
        <end position="178"/>
    </location>
</feature>
<feature type="transmembrane region" description="Helical" evidence="1">
    <location>
        <begin position="137"/>
        <end position="154"/>
    </location>
</feature>